<feature type="chain" id="PRO_5012055580" description="SCP domain-containing protein" evidence="2">
    <location>
        <begin position="25"/>
        <end position="210"/>
    </location>
</feature>
<feature type="compositionally biased region" description="Polar residues" evidence="1">
    <location>
        <begin position="60"/>
        <end position="90"/>
    </location>
</feature>
<dbReference type="AlphaFoldDB" id="A0A1X6NYF7"/>
<feature type="signal peptide" evidence="2">
    <location>
        <begin position="1"/>
        <end position="24"/>
    </location>
</feature>
<evidence type="ECO:0000313" key="4">
    <source>
        <dbReference type="EMBL" id="OSX73654.1"/>
    </source>
</evidence>
<dbReference type="EMBL" id="KV918984">
    <property type="protein sequence ID" value="OSX73654.1"/>
    <property type="molecule type" value="Genomic_DNA"/>
</dbReference>
<evidence type="ECO:0000259" key="3">
    <source>
        <dbReference type="Pfam" id="PF00188"/>
    </source>
</evidence>
<dbReference type="PANTHER" id="PTHR31157">
    <property type="entry name" value="SCP DOMAIN-CONTAINING PROTEIN"/>
    <property type="match status" value="1"/>
</dbReference>
<dbReference type="Proteomes" id="UP000218209">
    <property type="component" value="Unassembled WGS sequence"/>
</dbReference>
<dbReference type="SUPFAM" id="SSF55797">
    <property type="entry name" value="PR-1-like"/>
    <property type="match status" value="1"/>
</dbReference>
<name>A0A1X6NYF7_PORUM</name>
<sequence length="210" mass="22242">MGAARSYRLVVAALATIAAGLALATAPAAAAGGPAPRLPAASTTSLAVARRQVVSAGVASPQTERQLTFDSGESQQMDEVFSSPDTESESVARTTEALLNDQRASAGRNRLASRSDLQADATRQAEAMASRGSIYHQQMVPLLSKWDARWVSENVANNFISAGAPGLVKLWMESTGHRINLLDERATHTGCGVVQRDGWNWSSCVYAEVN</sequence>
<dbReference type="OrthoDB" id="568194at2759"/>
<dbReference type="PANTHER" id="PTHR31157:SF1">
    <property type="entry name" value="SCP DOMAIN-CONTAINING PROTEIN"/>
    <property type="match status" value="1"/>
</dbReference>
<feature type="region of interest" description="Disordered" evidence="1">
    <location>
        <begin position="59"/>
        <end position="90"/>
    </location>
</feature>
<feature type="region of interest" description="Disordered" evidence="1">
    <location>
        <begin position="102"/>
        <end position="123"/>
    </location>
</feature>
<gene>
    <name evidence="4" type="ORF">BU14_0332s0006</name>
</gene>
<accession>A0A1X6NYF7</accession>
<organism evidence="4 5">
    <name type="scientific">Porphyra umbilicalis</name>
    <name type="common">Purple laver</name>
    <name type="synonym">Red alga</name>
    <dbReference type="NCBI Taxonomy" id="2786"/>
    <lineage>
        <taxon>Eukaryota</taxon>
        <taxon>Rhodophyta</taxon>
        <taxon>Bangiophyceae</taxon>
        <taxon>Bangiales</taxon>
        <taxon>Bangiaceae</taxon>
        <taxon>Porphyra</taxon>
    </lineage>
</organism>
<keyword evidence="2" id="KW-0732">Signal</keyword>
<reference evidence="4 5" key="1">
    <citation type="submission" date="2017-03" db="EMBL/GenBank/DDBJ databases">
        <title>WGS assembly of Porphyra umbilicalis.</title>
        <authorList>
            <person name="Brawley S.H."/>
            <person name="Blouin N.A."/>
            <person name="Ficko-Blean E."/>
            <person name="Wheeler G.L."/>
            <person name="Lohr M."/>
            <person name="Goodson H.V."/>
            <person name="Jenkins J.W."/>
            <person name="Blaby-Haas C.E."/>
            <person name="Helliwell K.E."/>
            <person name="Chan C."/>
            <person name="Marriage T."/>
            <person name="Bhattacharya D."/>
            <person name="Klein A.S."/>
            <person name="Badis Y."/>
            <person name="Brodie J."/>
            <person name="Cao Y."/>
            <person name="Collen J."/>
            <person name="Dittami S.M."/>
            <person name="Gachon C.M."/>
            <person name="Green B.R."/>
            <person name="Karpowicz S."/>
            <person name="Kim J.W."/>
            <person name="Kudahl U."/>
            <person name="Lin S."/>
            <person name="Michel G."/>
            <person name="Mittag M."/>
            <person name="Olson B.J."/>
            <person name="Pangilinan J."/>
            <person name="Peng Y."/>
            <person name="Qiu H."/>
            <person name="Shu S."/>
            <person name="Singer J.T."/>
            <person name="Smith A.G."/>
            <person name="Sprecher B.N."/>
            <person name="Wagner V."/>
            <person name="Wang W."/>
            <person name="Wang Z.-Y."/>
            <person name="Yan J."/>
            <person name="Yarish C."/>
            <person name="Zoeuner-Riek S."/>
            <person name="Zhuang Y."/>
            <person name="Zou Y."/>
            <person name="Lindquist E.A."/>
            <person name="Grimwood J."/>
            <person name="Barry K."/>
            <person name="Rokhsar D.S."/>
            <person name="Schmutz J."/>
            <person name="Stiller J.W."/>
            <person name="Grossman A.R."/>
            <person name="Prochnik S.E."/>
        </authorList>
    </citation>
    <scope>NUCLEOTIDE SEQUENCE [LARGE SCALE GENOMIC DNA]</scope>
    <source>
        <strain evidence="4">4086291</strain>
    </source>
</reference>
<dbReference type="InterPro" id="IPR035940">
    <property type="entry name" value="CAP_sf"/>
</dbReference>
<evidence type="ECO:0000256" key="2">
    <source>
        <dbReference type="SAM" id="SignalP"/>
    </source>
</evidence>
<dbReference type="Gene3D" id="3.40.33.10">
    <property type="entry name" value="CAP"/>
    <property type="match status" value="1"/>
</dbReference>
<dbReference type="CDD" id="cd05379">
    <property type="entry name" value="CAP_bacterial"/>
    <property type="match status" value="1"/>
</dbReference>
<protein>
    <recommendedName>
        <fullName evidence="3">SCP domain-containing protein</fullName>
    </recommendedName>
</protein>
<dbReference type="Pfam" id="PF00188">
    <property type="entry name" value="CAP"/>
    <property type="match status" value="1"/>
</dbReference>
<feature type="domain" description="SCP" evidence="3">
    <location>
        <begin position="98"/>
        <end position="206"/>
    </location>
</feature>
<dbReference type="InterPro" id="IPR014044">
    <property type="entry name" value="CAP_dom"/>
</dbReference>
<evidence type="ECO:0000256" key="1">
    <source>
        <dbReference type="SAM" id="MobiDB-lite"/>
    </source>
</evidence>
<evidence type="ECO:0000313" key="5">
    <source>
        <dbReference type="Proteomes" id="UP000218209"/>
    </source>
</evidence>
<proteinExistence type="predicted"/>
<keyword evidence="5" id="KW-1185">Reference proteome</keyword>